<organism evidence="7 8">
    <name type="scientific">Solirubrobacter pauli</name>
    <dbReference type="NCBI Taxonomy" id="166793"/>
    <lineage>
        <taxon>Bacteria</taxon>
        <taxon>Bacillati</taxon>
        <taxon>Actinomycetota</taxon>
        <taxon>Thermoleophilia</taxon>
        <taxon>Solirubrobacterales</taxon>
        <taxon>Solirubrobacteraceae</taxon>
        <taxon>Solirubrobacter</taxon>
    </lineage>
</organism>
<dbReference type="InterPro" id="IPR006140">
    <property type="entry name" value="D-isomer_DH_NAD-bd"/>
</dbReference>
<evidence type="ECO:0000256" key="2">
    <source>
        <dbReference type="ARBA" id="ARBA00023002"/>
    </source>
</evidence>
<keyword evidence="2 4" id="KW-0560">Oxidoreductase</keyword>
<comment type="similarity">
    <text evidence="1 4">Belongs to the D-isomer specific 2-hydroxyacid dehydrogenase family.</text>
</comment>
<dbReference type="PANTHER" id="PTHR43333:SF1">
    <property type="entry name" value="D-ISOMER SPECIFIC 2-HYDROXYACID DEHYDROGENASE NAD-BINDING DOMAIN-CONTAINING PROTEIN"/>
    <property type="match status" value="1"/>
</dbReference>
<dbReference type="GO" id="GO:0051287">
    <property type="term" value="F:NAD binding"/>
    <property type="evidence" value="ECO:0007669"/>
    <property type="project" value="InterPro"/>
</dbReference>
<evidence type="ECO:0000256" key="1">
    <source>
        <dbReference type="ARBA" id="ARBA00005854"/>
    </source>
</evidence>
<evidence type="ECO:0000259" key="6">
    <source>
        <dbReference type="Pfam" id="PF02826"/>
    </source>
</evidence>
<protein>
    <submittedName>
        <fullName evidence="7">Phosphoglycerate dehydrogenase-like enzyme</fullName>
    </submittedName>
</protein>
<evidence type="ECO:0000256" key="3">
    <source>
        <dbReference type="ARBA" id="ARBA00023027"/>
    </source>
</evidence>
<dbReference type="OrthoDB" id="4324715at2"/>
<evidence type="ECO:0000259" key="5">
    <source>
        <dbReference type="Pfam" id="PF00389"/>
    </source>
</evidence>
<accession>A0A660LE00</accession>
<reference evidence="7 8" key="1">
    <citation type="submission" date="2018-10" db="EMBL/GenBank/DDBJ databases">
        <title>Genomic Encyclopedia of Archaeal and Bacterial Type Strains, Phase II (KMG-II): from individual species to whole genera.</title>
        <authorList>
            <person name="Goeker M."/>
        </authorList>
    </citation>
    <scope>NUCLEOTIDE SEQUENCE [LARGE SCALE GENOMIC DNA]</scope>
    <source>
        <strain evidence="7 8">DSM 14954</strain>
    </source>
</reference>
<dbReference type="GO" id="GO:0016616">
    <property type="term" value="F:oxidoreductase activity, acting on the CH-OH group of donors, NAD or NADP as acceptor"/>
    <property type="evidence" value="ECO:0007669"/>
    <property type="project" value="InterPro"/>
</dbReference>
<dbReference type="SUPFAM" id="SSF52283">
    <property type="entry name" value="Formate/glycerate dehydrogenase catalytic domain-like"/>
    <property type="match status" value="1"/>
</dbReference>
<dbReference type="SUPFAM" id="SSF51735">
    <property type="entry name" value="NAD(P)-binding Rossmann-fold domains"/>
    <property type="match status" value="1"/>
</dbReference>
<dbReference type="RefSeq" id="WP_121251280.1">
    <property type="nucleotide sequence ID" value="NZ_RBIL01000001.1"/>
</dbReference>
<dbReference type="PANTHER" id="PTHR43333">
    <property type="entry name" value="2-HACID_DH_C DOMAIN-CONTAINING PROTEIN"/>
    <property type="match status" value="1"/>
</dbReference>
<sequence>MIVAAVANSVRKAARELEGVELRGLDERLDDVEFLVPQWGQVPDLAAMPALKVVQVLSAGTDWIDEHVPEGVTLCNGRGARDIPVAEWIVGALLGAATGLLASARDRRWEHRPPAEVHGSRVLIVGHGSIGRAAEERLSALGATVIGIGRGEMAQLAGRVAWADVVVNLVPLTEASRHVFDADVFAAMRDDALFVNAGRGGTVDQEALLAELRAPRLRAVLDVTDPEPLPEDHPLWSAPGTLAITSHHAGDSHEADARAVALAVDQLRTYVAGGPLRNVVQLGWEA</sequence>
<evidence type="ECO:0000313" key="8">
    <source>
        <dbReference type="Proteomes" id="UP000278962"/>
    </source>
</evidence>
<dbReference type="Gene3D" id="3.40.50.720">
    <property type="entry name" value="NAD(P)-binding Rossmann-like Domain"/>
    <property type="match status" value="2"/>
</dbReference>
<dbReference type="InterPro" id="IPR006139">
    <property type="entry name" value="D-isomer_2_OHA_DH_cat_dom"/>
</dbReference>
<dbReference type="Pfam" id="PF00389">
    <property type="entry name" value="2-Hacid_dh"/>
    <property type="match status" value="1"/>
</dbReference>
<proteinExistence type="inferred from homology"/>
<dbReference type="InterPro" id="IPR036291">
    <property type="entry name" value="NAD(P)-bd_dom_sf"/>
</dbReference>
<evidence type="ECO:0000313" key="7">
    <source>
        <dbReference type="EMBL" id="RKQ93292.1"/>
    </source>
</evidence>
<name>A0A660LE00_9ACTN</name>
<keyword evidence="8" id="KW-1185">Reference proteome</keyword>
<feature type="domain" description="D-isomer specific 2-hydroxyacid dehydrogenase NAD-binding" evidence="6">
    <location>
        <begin position="102"/>
        <end position="249"/>
    </location>
</feature>
<feature type="domain" description="D-isomer specific 2-hydroxyacid dehydrogenase catalytic" evidence="5">
    <location>
        <begin position="44"/>
        <end position="280"/>
    </location>
</feature>
<keyword evidence="3" id="KW-0520">NAD</keyword>
<dbReference type="EMBL" id="RBIL01000001">
    <property type="protein sequence ID" value="RKQ93292.1"/>
    <property type="molecule type" value="Genomic_DNA"/>
</dbReference>
<dbReference type="Proteomes" id="UP000278962">
    <property type="component" value="Unassembled WGS sequence"/>
</dbReference>
<evidence type="ECO:0000256" key="4">
    <source>
        <dbReference type="RuleBase" id="RU003719"/>
    </source>
</evidence>
<comment type="caution">
    <text evidence="7">The sequence shown here is derived from an EMBL/GenBank/DDBJ whole genome shotgun (WGS) entry which is preliminary data.</text>
</comment>
<dbReference type="AlphaFoldDB" id="A0A660LE00"/>
<gene>
    <name evidence="7" type="ORF">C8N24_3153</name>
</gene>
<dbReference type="Pfam" id="PF02826">
    <property type="entry name" value="2-Hacid_dh_C"/>
    <property type="match status" value="1"/>
</dbReference>